<keyword evidence="2" id="KW-0808">Transferase</keyword>
<feature type="compositionally biased region" description="Polar residues" evidence="1">
    <location>
        <begin position="1"/>
        <end position="10"/>
    </location>
</feature>
<evidence type="ECO:0000313" key="3">
    <source>
        <dbReference type="Proteomes" id="UP000266188"/>
    </source>
</evidence>
<dbReference type="Pfam" id="PF13489">
    <property type="entry name" value="Methyltransf_23"/>
    <property type="match status" value="1"/>
</dbReference>
<dbReference type="InterPro" id="IPR029063">
    <property type="entry name" value="SAM-dependent_MTases_sf"/>
</dbReference>
<evidence type="ECO:0000256" key="1">
    <source>
        <dbReference type="SAM" id="MobiDB-lite"/>
    </source>
</evidence>
<feature type="region of interest" description="Disordered" evidence="1">
    <location>
        <begin position="1"/>
        <end position="50"/>
    </location>
</feature>
<dbReference type="EMBL" id="MVGC01000728">
    <property type="protein sequence ID" value="RJE17756.1"/>
    <property type="molecule type" value="Genomic_DNA"/>
</dbReference>
<proteinExistence type="predicted"/>
<dbReference type="AlphaFoldDB" id="A0A3A2Z4F5"/>
<accession>A0A3A2Z4F5</accession>
<dbReference type="Gene3D" id="3.40.50.150">
    <property type="entry name" value="Vaccinia Virus protein VP39"/>
    <property type="match status" value="1"/>
</dbReference>
<dbReference type="GO" id="GO:0008168">
    <property type="term" value="F:methyltransferase activity"/>
    <property type="evidence" value="ECO:0007669"/>
    <property type="project" value="UniProtKB-KW"/>
</dbReference>
<comment type="caution">
    <text evidence="2">The sequence shown here is derived from an EMBL/GenBank/DDBJ whole genome shotgun (WGS) entry which is preliminary data.</text>
</comment>
<protein>
    <submittedName>
        <fullName evidence="2">Methyltransferase</fullName>
    </submittedName>
</protein>
<dbReference type="STRING" id="2070753.A0A3A2Z4F5"/>
<keyword evidence="2" id="KW-0489">Methyltransferase</keyword>
<gene>
    <name evidence="2" type="ORF">PHISCL_09905</name>
</gene>
<sequence>MAAPTYSTAQAEHFHDPTSFQIVPDENPHSGDEPDFVTDPDNASSTQSLSSSVVNYQYENGRRYHAYREGEYLIPNDDREQERLQLHHHICTLALGGGLFCSPVDLSSAEVLDLGTGTGVWAIEVAEKAASLFFFEYPGASVTGTDLSPIQPRWVSFNCFFEVKDFESQWEFTKPFDFIHCRNLGGSVRDFHVLFERIFNNLNLGGWVEMADFEPGFWSDDNTIQNAPYLKEWARLQVETAYRFGKRLDATRSLKQWMIDAGFQNVTEELYKIPLNPWPKDPHYKELGRYHQLNMIEALQSYSLAGFTRVLEWPAEEVQAFLAEVRKEIMDRKLHIYTKFYWVYGQKPE</sequence>
<dbReference type="PANTHER" id="PTHR43591">
    <property type="entry name" value="METHYLTRANSFERASE"/>
    <property type="match status" value="1"/>
</dbReference>
<dbReference type="PANTHER" id="PTHR43591:SF31">
    <property type="entry name" value="LAEA-LIKE, PUTATIVE (AFU_ORTHOLOGUE AFUA_8G01930)-RELATED"/>
    <property type="match status" value="1"/>
</dbReference>
<evidence type="ECO:0000313" key="2">
    <source>
        <dbReference type="EMBL" id="RJE17756.1"/>
    </source>
</evidence>
<dbReference type="SUPFAM" id="SSF53335">
    <property type="entry name" value="S-adenosyl-L-methionine-dependent methyltransferases"/>
    <property type="match status" value="1"/>
</dbReference>
<organism evidence="2 3">
    <name type="scientific">Aspergillus sclerotialis</name>
    <dbReference type="NCBI Taxonomy" id="2070753"/>
    <lineage>
        <taxon>Eukaryota</taxon>
        <taxon>Fungi</taxon>
        <taxon>Dikarya</taxon>
        <taxon>Ascomycota</taxon>
        <taxon>Pezizomycotina</taxon>
        <taxon>Eurotiomycetes</taxon>
        <taxon>Eurotiomycetidae</taxon>
        <taxon>Eurotiales</taxon>
        <taxon>Aspergillaceae</taxon>
        <taxon>Aspergillus</taxon>
        <taxon>Aspergillus subgen. Polypaecilum</taxon>
    </lineage>
</organism>
<dbReference type="OrthoDB" id="2013972at2759"/>
<name>A0A3A2Z4F5_9EURO</name>
<dbReference type="GO" id="GO:0032259">
    <property type="term" value="P:methylation"/>
    <property type="evidence" value="ECO:0007669"/>
    <property type="project" value="UniProtKB-KW"/>
</dbReference>
<dbReference type="CDD" id="cd02440">
    <property type="entry name" value="AdoMet_MTases"/>
    <property type="match status" value="1"/>
</dbReference>
<keyword evidence="3" id="KW-1185">Reference proteome</keyword>
<dbReference type="Proteomes" id="UP000266188">
    <property type="component" value="Unassembled WGS sequence"/>
</dbReference>
<reference evidence="3" key="1">
    <citation type="submission" date="2017-02" db="EMBL/GenBank/DDBJ databases">
        <authorList>
            <person name="Tafer H."/>
            <person name="Lopandic K."/>
        </authorList>
    </citation>
    <scope>NUCLEOTIDE SEQUENCE [LARGE SCALE GENOMIC DNA]</scope>
    <source>
        <strain evidence="3">CBS 366.77</strain>
    </source>
</reference>